<name>A0A1Y1UD12_9TREE</name>
<organism evidence="2 3">
    <name type="scientific">Kockovaella imperatae</name>
    <dbReference type="NCBI Taxonomy" id="4999"/>
    <lineage>
        <taxon>Eukaryota</taxon>
        <taxon>Fungi</taxon>
        <taxon>Dikarya</taxon>
        <taxon>Basidiomycota</taxon>
        <taxon>Agaricomycotina</taxon>
        <taxon>Tremellomycetes</taxon>
        <taxon>Tremellales</taxon>
        <taxon>Cuniculitremaceae</taxon>
        <taxon>Kockovaella</taxon>
    </lineage>
</organism>
<feature type="compositionally biased region" description="Polar residues" evidence="1">
    <location>
        <begin position="27"/>
        <end position="46"/>
    </location>
</feature>
<proteinExistence type="predicted"/>
<accession>A0A1Y1UD12</accession>
<dbReference type="GeneID" id="33558355"/>
<evidence type="ECO:0000313" key="2">
    <source>
        <dbReference type="EMBL" id="ORX35406.1"/>
    </source>
</evidence>
<dbReference type="RefSeq" id="XP_021869596.1">
    <property type="nucleotide sequence ID" value="XM_022016546.1"/>
</dbReference>
<feature type="region of interest" description="Disordered" evidence="1">
    <location>
        <begin position="102"/>
        <end position="180"/>
    </location>
</feature>
<reference evidence="2 3" key="1">
    <citation type="submission" date="2017-03" db="EMBL/GenBank/DDBJ databases">
        <title>Widespread Adenine N6-methylation of Active Genes in Fungi.</title>
        <authorList>
            <consortium name="DOE Joint Genome Institute"/>
            <person name="Mondo S.J."/>
            <person name="Dannebaum R.O."/>
            <person name="Kuo R.C."/>
            <person name="Louie K.B."/>
            <person name="Bewick A.J."/>
            <person name="Labutti K."/>
            <person name="Haridas S."/>
            <person name="Kuo A."/>
            <person name="Salamov A."/>
            <person name="Ahrendt S.R."/>
            <person name="Lau R."/>
            <person name="Bowen B.P."/>
            <person name="Lipzen A."/>
            <person name="Sullivan W."/>
            <person name="Andreopoulos W.B."/>
            <person name="Clum A."/>
            <person name="Lindquist E."/>
            <person name="Daum C."/>
            <person name="Northen T.R."/>
            <person name="Ramamoorthy G."/>
            <person name="Schmitz R.J."/>
            <person name="Gryganskyi A."/>
            <person name="Culley D."/>
            <person name="Magnuson J."/>
            <person name="James T.Y."/>
            <person name="O'Malley M.A."/>
            <person name="Stajich J.E."/>
            <person name="Spatafora J.W."/>
            <person name="Visel A."/>
            <person name="Grigoriev I.V."/>
        </authorList>
    </citation>
    <scope>NUCLEOTIDE SEQUENCE [LARGE SCALE GENOMIC DNA]</scope>
    <source>
        <strain evidence="2 3">NRRL Y-17943</strain>
    </source>
</reference>
<protein>
    <submittedName>
        <fullName evidence="2">Uncharacterized protein</fullName>
    </submittedName>
</protein>
<comment type="caution">
    <text evidence="2">The sequence shown here is derived from an EMBL/GenBank/DDBJ whole genome shotgun (WGS) entry which is preliminary data.</text>
</comment>
<feature type="region of interest" description="Disordered" evidence="1">
    <location>
        <begin position="22"/>
        <end position="46"/>
    </location>
</feature>
<feature type="compositionally biased region" description="Basic and acidic residues" evidence="1">
    <location>
        <begin position="74"/>
        <end position="84"/>
    </location>
</feature>
<dbReference type="InParanoid" id="A0A1Y1UD12"/>
<keyword evidence="3" id="KW-1185">Reference proteome</keyword>
<gene>
    <name evidence="2" type="ORF">BD324DRAFT_632708</name>
</gene>
<evidence type="ECO:0000313" key="3">
    <source>
        <dbReference type="Proteomes" id="UP000193218"/>
    </source>
</evidence>
<feature type="compositionally biased region" description="Basic and acidic residues" evidence="1">
    <location>
        <begin position="136"/>
        <end position="146"/>
    </location>
</feature>
<dbReference type="AlphaFoldDB" id="A0A1Y1UD12"/>
<feature type="compositionally biased region" description="Polar residues" evidence="1">
    <location>
        <begin position="163"/>
        <end position="180"/>
    </location>
</feature>
<evidence type="ECO:0000256" key="1">
    <source>
        <dbReference type="SAM" id="MobiDB-lite"/>
    </source>
</evidence>
<feature type="region of interest" description="Disordered" evidence="1">
    <location>
        <begin position="66"/>
        <end position="87"/>
    </location>
</feature>
<dbReference type="Proteomes" id="UP000193218">
    <property type="component" value="Unassembled WGS sequence"/>
</dbReference>
<dbReference type="OrthoDB" id="2574639at2759"/>
<dbReference type="EMBL" id="NBSH01000011">
    <property type="protein sequence ID" value="ORX35406.1"/>
    <property type="molecule type" value="Genomic_DNA"/>
</dbReference>
<sequence length="180" mass="19217">MLSSARRTFTFFLQTPLIPPPAPQPTFELSNMSSSTSAGPSRPVQASRTFSSFSAVSLREQGYASQAYGQKRGYASDKGKKELYSDEGGAVGAGVSRIFVPSEYPSSPMLPQTDDVAHTEAAFDSNADPSQSAKKIQKETGKDYTKHSPAQSDYSQPPGKQGKSGSENPPLNTSNSQAKK</sequence>